<dbReference type="PANTHER" id="PTHR30273:SF2">
    <property type="entry name" value="PROTEIN FECR"/>
    <property type="match status" value="1"/>
</dbReference>
<accession>A0A1H0F565</accession>
<dbReference type="Proteomes" id="UP000183200">
    <property type="component" value="Unassembled WGS sequence"/>
</dbReference>
<dbReference type="Gene3D" id="3.55.50.30">
    <property type="match status" value="1"/>
</dbReference>
<dbReference type="InterPro" id="IPR032508">
    <property type="entry name" value="FecR_C"/>
</dbReference>
<evidence type="ECO:0000259" key="1">
    <source>
        <dbReference type="Pfam" id="PF04773"/>
    </source>
</evidence>
<dbReference type="AlphaFoldDB" id="A0A1H0F565"/>
<evidence type="ECO:0000313" key="3">
    <source>
        <dbReference type="EMBL" id="SDN89732.1"/>
    </source>
</evidence>
<reference evidence="4" key="1">
    <citation type="submission" date="2016-10" db="EMBL/GenBank/DDBJ databases">
        <authorList>
            <person name="Varghese N."/>
            <person name="Submissions S."/>
        </authorList>
    </citation>
    <scope>NUCLEOTIDE SEQUENCE [LARGE SCALE GENOMIC DNA]</scope>
    <source>
        <strain evidence="4">DSM 19110</strain>
    </source>
</reference>
<proteinExistence type="predicted"/>
<sequence>MPEIQRTDFFRLLDRISDCTATDEEIALYNACLNAVQSEEQSWDESILGNKGKLEQAIFNKISAEIQVQPVALNLSLWKKIMAAATIVLISGISLYFYRQHMPDLTTPKTEIVNDVKPGANQAVLTLANGKRIVLNASVNGEIAEQSGIRIRKTADGQLIYTLSDSGTAANSGGPVAFNTIETPKGGQYQINLPDGTRVWLNAASSLKYPVRFDRKERKVSLQGEGYFEVAKDKHKPFKVNSGTQELEVLGTHFNINSYADEPSSKTTLLEGAVRLFPHGGQDLILSPGQQAVLASGRMKVAMVDPEEVLAWKNGNFVFNDEGLETIMRKISRWYDVEVSYQRKPADLTFTGVVSRSRNISAVLNALDKTGKVHFKVEGKKVTVW</sequence>
<dbReference type="InterPro" id="IPR006860">
    <property type="entry name" value="FecR"/>
</dbReference>
<dbReference type="Pfam" id="PF04773">
    <property type="entry name" value="FecR"/>
    <property type="match status" value="1"/>
</dbReference>
<feature type="domain" description="Protein FecR C-terminal" evidence="2">
    <location>
        <begin position="317"/>
        <end position="384"/>
    </location>
</feature>
<dbReference type="Gene3D" id="2.60.120.1440">
    <property type="match status" value="1"/>
</dbReference>
<evidence type="ECO:0000259" key="2">
    <source>
        <dbReference type="Pfam" id="PF16344"/>
    </source>
</evidence>
<feature type="domain" description="FecR protein" evidence="1">
    <location>
        <begin position="180"/>
        <end position="275"/>
    </location>
</feature>
<organism evidence="3 4">
    <name type="scientific">Pedobacter steynii</name>
    <dbReference type="NCBI Taxonomy" id="430522"/>
    <lineage>
        <taxon>Bacteria</taxon>
        <taxon>Pseudomonadati</taxon>
        <taxon>Bacteroidota</taxon>
        <taxon>Sphingobacteriia</taxon>
        <taxon>Sphingobacteriales</taxon>
        <taxon>Sphingobacteriaceae</taxon>
        <taxon>Pedobacter</taxon>
    </lineage>
</organism>
<protein>
    <submittedName>
        <fullName evidence="3">FecR protein</fullName>
    </submittedName>
</protein>
<gene>
    <name evidence="3" type="ORF">SAMN05421820_11072</name>
</gene>
<dbReference type="PIRSF" id="PIRSF018266">
    <property type="entry name" value="FecR"/>
    <property type="match status" value="1"/>
</dbReference>
<dbReference type="Pfam" id="PF16344">
    <property type="entry name" value="FecR_C"/>
    <property type="match status" value="1"/>
</dbReference>
<dbReference type="EMBL" id="FNGY01000010">
    <property type="protein sequence ID" value="SDN89732.1"/>
    <property type="molecule type" value="Genomic_DNA"/>
</dbReference>
<dbReference type="GO" id="GO:0016989">
    <property type="term" value="F:sigma factor antagonist activity"/>
    <property type="evidence" value="ECO:0007669"/>
    <property type="project" value="TreeGrafter"/>
</dbReference>
<dbReference type="PANTHER" id="PTHR30273">
    <property type="entry name" value="PERIPLASMIC SIGNAL SENSOR AND SIGMA FACTOR ACTIVATOR FECR-RELATED"/>
    <property type="match status" value="1"/>
</dbReference>
<evidence type="ECO:0000313" key="4">
    <source>
        <dbReference type="Proteomes" id="UP000183200"/>
    </source>
</evidence>
<dbReference type="InterPro" id="IPR012373">
    <property type="entry name" value="Ferrdict_sens_TM"/>
</dbReference>
<name>A0A1H0F565_9SPHI</name>
<dbReference type="OrthoDB" id="1099963at2"/>
<keyword evidence="4" id="KW-1185">Reference proteome</keyword>